<feature type="signal peptide" evidence="1">
    <location>
        <begin position="1"/>
        <end position="22"/>
    </location>
</feature>
<feature type="chain" id="PRO_5001937601" evidence="1">
    <location>
        <begin position="23"/>
        <end position="147"/>
    </location>
</feature>
<accession>A0A098LXS4</accession>
<evidence type="ECO:0000256" key="1">
    <source>
        <dbReference type="SAM" id="SignalP"/>
    </source>
</evidence>
<dbReference type="EMBL" id="GBRA01000044">
    <property type="protein sequence ID" value="JAC94750.1"/>
    <property type="molecule type" value="Transcribed_RNA"/>
</dbReference>
<reference evidence="2" key="2">
    <citation type="submission" date="2014-09" db="EMBL/GenBank/DDBJ databases">
        <authorList>
            <person name="Gonzales D.T.T."/>
            <person name="Saloma C.P."/>
        </authorList>
    </citation>
    <scope>NUCLEOTIDE SEQUENCE</scope>
    <source>
        <tissue evidence="2">Venom duct</tissue>
    </source>
</reference>
<reference evidence="2" key="1">
    <citation type="journal article" date="2014" name="Toxicon">
        <title>A bioinformatics survey for conotoxin-like sequences in three turrid snail venom duct transcriptomes.</title>
        <authorList>
            <person name="Gonzales D.T."/>
            <person name="Saloma C.P."/>
        </authorList>
    </citation>
    <scope>NUCLEOTIDE SEQUENCE</scope>
    <source>
        <tissue evidence="2">Venom duct</tissue>
    </source>
</reference>
<evidence type="ECO:0000313" key="2">
    <source>
        <dbReference type="EMBL" id="JAC94750.1"/>
    </source>
</evidence>
<name>A0A098LXS4_GEMSP</name>
<organism evidence="2">
    <name type="scientific">Gemmula speciosa</name>
    <name type="common">Splendid gem-turris</name>
    <name type="synonym">Pleurotoma speciosa</name>
    <dbReference type="NCBI Taxonomy" id="439592"/>
    <lineage>
        <taxon>Eukaryota</taxon>
        <taxon>Metazoa</taxon>
        <taxon>Spiralia</taxon>
        <taxon>Lophotrochozoa</taxon>
        <taxon>Mollusca</taxon>
        <taxon>Gastropoda</taxon>
        <taxon>Caenogastropoda</taxon>
        <taxon>Neogastropoda</taxon>
        <taxon>Conoidea</taxon>
        <taxon>Turridae</taxon>
        <taxon>Gemmula</taxon>
    </lineage>
</organism>
<keyword evidence="1" id="KW-0732">Signal</keyword>
<sequence>MQKATTVLAALASLVLMPHVASRPADESLKTEVIMDTVQAMASCTSAASIPNQWIPYEVPTMAEFKSLLPPLIQCWKIILQLPLNANDQVDWTLANDSLQLMDSCSKAMSYMDNPWNFCKPEDITFKRFHELVLELRTCLIYFRDAN</sequence>
<proteinExistence type="predicted"/>
<protein>
    <submittedName>
        <fullName evidence="2">Gsp_44 putative toxin</fullName>
    </submittedName>
</protein>
<dbReference type="AlphaFoldDB" id="A0A098LXS4"/>